<comment type="caution">
    <text evidence="13">The sequence shown here is derived from an EMBL/GenBank/DDBJ whole genome shotgun (WGS) entry which is preliminary data.</text>
</comment>
<dbReference type="InterPro" id="IPR013839">
    <property type="entry name" value="DNAligase_adenylation"/>
</dbReference>
<keyword evidence="5 11" id="KW-0227">DNA damage</keyword>
<dbReference type="GO" id="GO:0003677">
    <property type="term" value="F:DNA binding"/>
    <property type="evidence" value="ECO:0007669"/>
    <property type="project" value="InterPro"/>
</dbReference>
<dbReference type="CDD" id="cd17748">
    <property type="entry name" value="BRCT_DNA_ligase_like"/>
    <property type="match status" value="1"/>
</dbReference>
<dbReference type="Gene3D" id="1.10.287.610">
    <property type="entry name" value="Helix hairpin bin"/>
    <property type="match status" value="1"/>
</dbReference>
<dbReference type="EMBL" id="DQVE01000055">
    <property type="protein sequence ID" value="HIP98768.1"/>
    <property type="molecule type" value="Genomic_DNA"/>
</dbReference>
<dbReference type="FunFam" id="3.30.470.30:FF:000001">
    <property type="entry name" value="DNA ligase"/>
    <property type="match status" value="1"/>
</dbReference>
<keyword evidence="8 11" id="KW-0520">NAD</keyword>
<keyword evidence="11" id="KW-0464">Manganese</keyword>
<comment type="function">
    <text evidence="1 11">DNA ligase that catalyzes the formation of phosphodiester linkages between 5'-phosphoryl and 3'-hydroxyl groups in double-stranded DNA using NAD as a coenzyme and as the energy source for the reaction. It is essential for DNA replication and repair of damaged DNA.</text>
</comment>
<dbReference type="PROSITE" id="PS01056">
    <property type="entry name" value="DNA_LIGASE_N2"/>
    <property type="match status" value="1"/>
</dbReference>
<evidence type="ECO:0000256" key="1">
    <source>
        <dbReference type="ARBA" id="ARBA00004067"/>
    </source>
</evidence>
<dbReference type="InterPro" id="IPR001357">
    <property type="entry name" value="BRCT_dom"/>
</dbReference>
<dbReference type="Gene3D" id="6.20.10.30">
    <property type="match status" value="1"/>
</dbReference>
<dbReference type="SUPFAM" id="SSF56091">
    <property type="entry name" value="DNA ligase/mRNA capping enzyme, catalytic domain"/>
    <property type="match status" value="1"/>
</dbReference>
<dbReference type="Pfam" id="PF00533">
    <property type="entry name" value="BRCT"/>
    <property type="match status" value="1"/>
</dbReference>
<dbReference type="InterPro" id="IPR033136">
    <property type="entry name" value="DNA_ligase_CS"/>
</dbReference>
<dbReference type="GO" id="GO:0005829">
    <property type="term" value="C:cytosol"/>
    <property type="evidence" value="ECO:0007669"/>
    <property type="project" value="TreeGrafter"/>
</dbReference>
<keyword evidence="3 11" id="KW-0235">DNA replication</keyword>
<dbReference type="Proteomes" id="UP000606463">
    <property type="component" value="Unassembled WGS sequence"/>
</dbReference>
<dbReference type="NCBIfam" id="TIGR00575">
    <property type="entry name" value="dnlj"/>
    <property type="match status" value="1"/>
</dbReference>
<keyword evidence="4 11" id="KW-0479">Metal-binding</keyword>
<dbReference type="Pfam" id="PF03119">
    <property type="entry name" value="DNA_ligase_ZBD"/>
    <property type="match status" value="1"/>
</dbReference>
<dbReference type="InterPro" id="IPR003583">
    <property type="entry name" value="Hlx-hairpin-Hlx_DNA-bd_motif"/>
</dbReference>
<keyword evidence="7 11" id="KW-0460">Magnesium</keyword>
<dbReference type="SMART" id="SM00292">
    <property type="entry name" value="BRCT"/>
    <property type="match status" value="1"/>
</dbReference>
<sequence>MYTKEQEKQLLEKTYRLLEHLREIEKLEDKERAKKVIEELREVIRFHDYKYYVQAAPVISDYDYDRLFHALKRLEERFPELVTPDSPTQRVANEITEKFPTVEHLTPMLSLENTYSERDLREWDQRVKKLLGVNEVEYCVEPKYDGAGIALIYKDDLFVRGATRGDGKRGEDITNNLRTIKTIPLRAEFSKYGIKLAELRGEVLIDKETFKKLNEERIEEGLPPFANPRNAAAGSIRLQNPKEVAKRNLVAVVYQLSFAQNGKEEKIIPETHYEAIKMLHNLGFKTPINEIKVCKNIEEVIAYCKEWEIKKKNYPFDLDGMVIKVNRTSYWEKLGFTSHHPRWAIAYKFKPDEGITQLINVTFQVGRTGVVTPVGELKPVEIGGVVVSRVSLFNEDFIKEKDIRKGDWVVVVRAGGVIPYIDRVLKERRTGNEEPIEFPKDCPSCGSPLVKLPGEVAWRCVNIACPAQAILRIRHWASRDAMDIRGLGEMTAKQLFNHGLVKDIGDIYYLKLTDLLRLPGWGVKKAQNLLEQIEASKNRPLWRVLYGLGIRYVGATTAKKIAEKIKSIWDLTKLPLERITAIEGIGFVVAKSIKEFFSNERNLEVLRKLERAGVKLSKTEEEGKRFNVFDGKVFVFTGTLRCCSREVAGQIVETLGGRFSNSVTSQTTYLVVGENPGKTKLSKAKRLKQVKIINEEEFLKLLEPYVNTEILREGKHITTFNPEELVKGWKNLGSSEKPKTLFDIAKKGKK</sequence>
<dbReference type="PANTHER" id="PTHR23389">
    <property type="entry name" value="CHROMOSOME TRANSMISSION FIDELITY FACTOR 18"/>
    <property type="match status" value="1"/>
</dbReference>
<dbReference type="Gene3D" id="3.30.470.30">
    <property type="entry name" value="DNA ligase/mRNA capping enzyme"/>
    <property type="match status" value="1"/>
</dbReference>
<dbReference type="Pfam" id="PF14520">
    <property type="entry name" value="HHH_5"/>
    <property type="match status" value="1"/>
</dbReference>
<protein>
    <recommendedName>
        <fullName evidence="11">DNA ligase</fullName>
        <ecNumber evidence="11">6.5.1.2</ecNumber>
    </recommendedName>
    <alternativeName>
        <fullName evidence="11">Polydeoxyribonucleotide synthase [NAD(+)]</fullName>
    </alternativeName>
</protein>
<feature type="binding site" evidence="11">
    <location>
        <position position="348"/>
    </location>
    <ligand>
        <name>NAD(+)</name>
        <dbReference type="ChEBI" id="CHEBI:57540"/>
    </ligand>
</feature>
<dbReference type="FunFam" id="1.10.150.20:FF:000007">
    <property type="entry name" value="DNA ligase"/>
    <property type="match status" value="1"/>
</dbReference>
<dbReference type="Pfam" id="PF03120">
    <property type="entry name" value="OB_DNA_ligase"/>
    <property type="match status" value="1"/>
</dbReference>
<evidence type="ECO:0000256" key="6">
    <source>
        <dbReference type="ARBA" id="ARBA00022833"/>
    </source>
</evidence>
<dbReference type="SMART" id="SM00532">
    <property type="entry name" value="LIGANc"/>
    <property type="match status" value="1"/>
</dbReference>
<evidence type="ECO:0000313" key="13">
    <source>
        <dbReference type="EMBL" id="HIP98768.1"/>
    </source>
</evidence>
<feature type="binding site" evidence="11">
    <location>
        <position position="324"/>
    </location>
    <ligand>
        <name>NAD(+)</name>
        <dbReference type="ChEBI" id="CHEBI:57540"/>
    </ligand>
</feature>
<dbReference type="Gene3D" id="2.40.50.140">
    <property type="entry name" value="Nucleic acid-binding proteins"/>
    <property type="match status" value="1"/>
</dbReference>
<evidence type="ECO:0000313" key="14">
    <source>
        <dbReference type="Proteomes" id="UP000606463"/>
    </source>
</evidence>
<dbReference type="InterPro" id="IPR036420">
    <property type="entry name" value="BRCT_dom_sf"/>
</dbReference>
<keyword evidence="2 11" id="KW-0436">Ligase</keyword>
<dbReference type="HAMAP" id="MF_01588">
    <property type="entry name" value="DNA_ligase_A"/>
    <property type="match status" value="1"/>
</dbReference>
<proteinExistence type="inferred from homology"/>
<gene>
    <name evidence="11 13" type="primary">ligA</name>
    <name evidence="13" type="ORF">EYH37_05360</name>
</gene>
<reference evidence="13" key="1">
    <citation type="journal article" date="2020" name="ISME J.">
        <title>Gammaproteobacteria mediating utilization of methyl-, sulfur- and petroleum organic compounds in deep ocean hydrothermal plumes.</title>
        <authorList>
            <person name="Zhou Z."/>
            <person name="Liu Y."/>
            <person name="Pan J."/>
            <person name="Cron B.R."/>
            <person name="Toner B.M."/>
            <person name="Anantharaman K."/>
            <person name="Breier J.A."/>
            <person name="Dick G.J."/>
            <person name="Li M."/>
        </authorList>
    </citation>
    <scope>NUCLEOTIDE SEQUENCE</scope>
    <source>
        <strain evidence="13">SZUA-1501</strain>
    </source>
</reference>
<dbReference type="AlphaFoldDB" id="A0A9D1CGQ2"/>
<dbReference type="GO" id="GO:0006260">
    <property type="term" value="P:DNA replication"/>
    <property type="evidence" value="ECO:0007669"/>
    <property type="project" value="UniProtKB-KW"/>
</dbReference>
<dbReference type="SUPFAM" id="SSF52113">
    <property type="entry name" value="BRCT domain"/>
    <property type="match status" value="1"/>
</dbReference>
<comment type="similarity">
    <text evidence="11">Belongs to the NAD-dependent DNA ligase family. LigA subfamily.</text>
</comment>
<feature type="binding site" evidence="11">
    <location>
        <position position="164"/>
    </location>
    <ligand>
        <name>NAD(+)</name>
        <dbReference type="ChEBI" id="CHEBI:57540"/>
    </ligand>
</feature>
<evidence type="ECO:0000256" key="7">
    <source>
        <dbReference type="ARBA" id="ARBA00022842"/>
    </source>
</evidence>
<dbReference type="NCBIfam" id="NF005932">
    <property type="entry name" value="PRK07956.1"/>
    <property type="match status" value="1"/>
</dbReference>
<feature type="binding site" evidence="11">
    <location>
        <position position="141"/>
    </location>
    <ligand>
        <name>NAD(+)</name>
        <dbReference type="ChEBI" id="CHEBI:57540"/>
    </ligand>
</feature>
<dbReference type="FunFam" id="1.10.287.610:FF:000002">
    <property type="entry name" value="DNA ligase"/>
    <property type="match status" value="1"/>
</dbReference>
<feature type="binding site" evidence="11">
    <location>
        <position position="442"/>
    </location>
    <ligand>
        <name>Zn(2+)</name>
        <dbReference type="ChEBI" id="CHEBI:29105"/>
    </ligand>
</feature>
<dbReference type="Gene3D" id="3.40.50.10190">
    <property type="entry name" value="BRCT domain"/>
    <property type="match status" value="1"/>
</dbReference>
<dbReference type="FunFam" id="1.10.150.20:FF:000006">
    <property type="entry name" value="DNA ligase"/>
    <property type="match status" value="1"/>
</dbReference>
<evidence type="ECO:0000256" key="3">
    <source>
        <dbReference type="ARBA" id="ARBA00022705"/>
    </source>
</evidence>
<feature type="binding site" evidence="11">
    <location>
        <begin position="110"/>
        <end position="111"/>
    </location>
    <ligand>
        <name>NAD(+)</name>
        <dbReference type="ChEBI" id="CHEBI:57540"/>
    </ligand>
</feature>
<feature type="binding site" evidence="11">
    <location>
        <begin position="61"/>
        <end position="65"/>
    </location>
    <ligand>
        <name>NAD(+)</name>
        <dbReference type="ChEBI" id="CHEBI:57540"/>
    </ligand>
</feature>
<evidence type="ECO:0000256" key="9">
    <source>
        <dbReference type="ARBA" id="ARBA00023204"/>
    </source>
</evidence>
<accession>A0A9D1CGQ2</accession>
<feature type="binding site" evidence="11">
    <location>
        <position position="465"/>
    </location>
    <ligand>
        <name>Zn(2+)</name>
        <dbReference type="ChEBI" id="CHEBI:29105"/>
    </ligand>
</feature>
<evidence type="ECO:0000256" key="2">
    <source>
        <dbReference type="ARBA" id="ARBA00022598"/>
    </source>
</evidence>
<keyword evidence="6 11" id="KW-0862">Zinc</keyword>
<evidence type="ECO:0000256" key="10">
    <source>
        <dbReference type="ARBA" id="ARBA00034005"/>
    </source>
</evidence>
<keyword evidence="9 11" id="KW-0234">DNA repair</keyword>
<dbReference type="InterPro" id="IPR041663">
    <property type="entry name" value="DisA/LigA_HHH"/>
</dbReference>
<evidence type="ECO:0000256" key="4">
    <source>
        <dbReference type="ARBA" id="ARBA00022723"/>
    </source>
</evidence>
<dbReference type="GO" id="GO:0046872">
    <property type="term" value="F:metal ion binding"/>
    <property type="evidence" value="ECO:0007669"/>
    <property type="project" value="UniProtKB-KW"/>
</dbReference>
<dbReference type="PANTHER" id="PTHR23389:SF9">
    <property type="entry name" value="DNA LIGASE"/>
    <property type="match status" value="1"/>
</dbReference>
<comment type="cofactor">
    <cofactor evidence="11">
        <name>Mg(2+)</name>
        <dbReference type="ChEBI" id="CHEBI:18420"/>
    </cofactor>
    <cofactor evidence="11">
        <name>Mn(2+)</name>
        <dbReference type="ChEBI" id="CHEBI:29035"/>
    </cofactor>
</comment>
<feature type="binding site" evidence="11">
    <location>
        <position position="202"/>
    </location>
    <ligand>
        <name>NAD(+)</name>
        <dbReference type="ChEBI" id="CHEBI:57540"/>
    </ligand>
</feature>
<dbReference type="EC" id="6.5.1.2" evidence="11"/>
<dbReference type="PIRSF" id="PIRSF001604">
    <property type="entry name" value="LigA"/>
    <property type="match status" value="1"/>
</dbReference>
<organism evidence="13 14">
    <name type="scientific">Aquifex aeolicus</name>
    <dbReference type="NCBI Taxonomy" id="63363"/>
    <lineage>
        <taxon>Bacteria</taxon>
        <taxon>Pseudomonadati</taxon>
        <taxon>Aquificota</taxon>
        <taxon>Aquificia</taxon>
        <taxon>Aquificales</taxon>
        <taxon>Aquificaceae</taxon>
        <taxon>Aquifex</taxon>
    </lineage>
</organism>
<evidence type="ECO:0000256" key="11">
    <source>
        <dbReference type="HAMAP-Rule" id="MF_01588"/>
    </source>
</evidence>
<dbReference type="GO" id="GO:0003911">
    <property type="term" value="F:DNA ligase (NAD+) activity"/>
    <property type="evidence" value="ECO:0007669"/>
    <property type="project" value="UniProtKB-UniRule"/>
</dbReference>
<name>A0A9D1CGQ2_AQUAO</name>
<feature type="binding site" evidence="11">
    <location>
        <position position="460"/>
    </location>
    <ligand>
        <name>Zn(2+)</name>
        <dbReference type="ChEBI" id="CHEBI:29105"/>
    </ligand>
</feature>
<dbReference type="InterPro" id="IPR012340">
    <property type="entry name" value="NA-bd_OB-fold"/>
</dbReference>
<dbReference type="SUPFAM" id="SSF47781">
    <property type="entry name" value="RuvA domain 2-like"/>
    <property type="match status" value="1"/>
</dbReference>
<dbReference type="SMART" id="SM00278">
    <property type="entry name" value="HhH1"/>
    <property type="match status" value="3"/>
</dbReference>
<dbReference type="InterPro" id="IPR010994">
    <property type="entry name" value="RuvA_2-like"/>
</dbReference>
<dbReference type="InterPro" id="IPR004150">
    <property type="entry name" value="NAD_DNA_ligase_OB"/>
</dbReference>
<feature type="domain" description="BRCT" evidence="12">
    <location>
        <begin position="624"/>
        <end position="703"/>
    </location>
</feature>
<evidence type="ECO:0000256" key="5">
    <source>
        <dbReference type="ARBA" id="ARBA00022763"/>
    </source>
</evidence>
<dbReference type="Pfam" id="PF12826">
    <property type="entry name" value="HHH_2"/>
    <property type="match status" value="1"/>
</dbReference>
<dbReference type="Pfam" id="PF01653">
    <property type="entry name" value="DNA_ligase_aden"/>
    <property type="match status" value="1"/>
</dbReference>
<evidence type="ECO:0000259" key="12">
    <source>
        <dbReference type="PROSITE" id="PS50172"/>
    </source>
</evidence>
<dbReference type="InterPro" id="IPR004149">
    <property type="entry name" value="Znf_DNAligase_C4"/>
</dbReference>
<dbReference type="GO" id="GO:0006281">
    <property type="term" value="P:DNA repair"/>
    <property type="evidence" value="ECO:0007669"/>
    <property type="project" value="UniProtKB-KW"/>
</dbReference>
<evidence type="ECO:0000256" key="8">
    <source>
        <dbReference type="ARBA" id="ARBA00023027"/>
    </source>
</evidence>
<dbReference type="PROSITE" id="PS50172">
    <property type="entry name" value="BRCT"/>
    <property type="match status" value="1"/>
</dbReference>
<feature type="binding site" evidence="11">
    <location>
        <position position="445"/>
    </location>
    <ligand>
        <name>Zn(2+)</name>
        <dbReference type="ChEBI" id="CHEBI:29105"/>
    </ligand>
</feature>
<feature type="active site" description="N6-AMP-lysine intermediate" evidence="11">
    <location>
        <position position="143"/>
    </location>
</feature>
<comment type="catalytic activity">
    <reaction evidence="10 11">
        <text>NAD(+) + (deoxyribonucleotide)n-3'-hydroxyl + 5'-phospho-(deoxyribonucleotide)m = (deoxyribonucleotide)n+m + AMP + beta-nicotinamide D-nucleotide.</text>
        <dbReference type="EC" id="6.5.1.2"/>
    </reaction>
</comment>
<dbReference type="InterPro" id="IPR013840">
    <property type="entry name" value="DNAligase_N"/>
</dbReference>
<dbReference type="SUPFAM" id="SSF50249">
    <property type="entry name" value="Nucleic acid-binding proteins"/>
    <property type="match status" value="1"/>
</dbReference>
<dbReference type="InterPro" id="IPR001679">
    <property type="entry name" value="DNA_ligase"/>
</dbReference>
<dbReference type="Gene3D" id="1.10.150.20">
    <property type="entry name" value="5' to 3' exonuclease, C-terminal subdomain"/>
    <property type="match status" value="2"/>
</dbReference>
<dbReference type="CDD" id="cd00114">
    <property type="entry name" value="LIGANc"/>
    <property type="match status" value="1"/>
</dbReference>